<feature type="non-terminal residue" evidence="3">
    <location>
        <position position="3023"/>
    </location>
</feature>
<organism evidence="3 4">
    <name type="scientific">Parafannyhessea umbonata</name>
    <dbReference type="NCBI Taxonomy" id="604330"/>
    <lineage>
        <taxon>Bacteria</taxon>
        <taxon>Bacillati</taxon>
        <taxon>Actinomycetota</taxon>
        <taxon>Coriobacteriia</taxon>
        <taxon>Coriobacteriales</taxon>
        <taxon>Atopobiaceae</taxon>
        <taxon>Parafannyhessea</taxon>
    </lineage>
</organism>
<dbReference type="NCBIfam" id="TIGR02543">
    <property type="entry name" value="List_Bact_rpt"/>
    <property type="match status" value="3"/>
</dbReference>
<dbReference type="Pfam" id="PF09479">
    <property type="entry name" value="Flg_new"/>
    <property type="match status" value="14"/>
</dbReference>
<dbReference type="Proteomes" id="UP000199128">
    <property type="component" value="Unassembled WGS sequence"/>
</dbReference>
<evidence type="ECO:0000256" key="1">
    <source>
        <dbReference type="ARBA" id="ARBA00004196"/>
    </source>
</evidence>
<protein>
    <submittedName>
        <fullName evidence="3">Listeria/Bacterioides repeat-containing protein</fullName>
    </submittedName>
</protein>
<evidence type="ECO:0000313" key="3">
    <source>
        <dbReference type="EMBL" id="SER69268.1"/>
    </source>
</evidence>
<feature type="non-terminal residue" evidence="3">
    <location>
        <position position="1"/>
    </location>
</feature>
<dbReference type="Pfam" id="PF18998">
    <property type="entry name" value="Flg_new_2"/>
    <property type="match status" value="4"/>
</dbReference>
<feature type="domain" description="Bacterial repeat" evidence="2">
    <location>
        <begin position="2263"/>
        <end position="2308"/>
    </location>
</feature>
<dbReference type="Gene3D" id="2.60.40.4270">
    <property type="entry name" value="Listeria-Bacteroides repeat domain"/>
    <property type="match status" value="14"/>
</dbReference>
<gene>
    <name evidence="3" type="ORF">SAMN05216446_1741</name>
</gene>
<feature type="domain" description="Bacterial repeat" evidence="2">
    <location>
        <begin position="2470"/>
        <end position="2509"/>
    </location>
</feature>
<dbReference type="GO" id="GO:0030313">
    <property type="term" value="C:cell envelope"/>
    <property type="evidence" value="ECO:0007669"/>
    <property type="project" value="UniProtKB-SubCell"/>
</dbReference>
<evidence type="ECO:0000313" key="4">
    <source>
        <dbReference type="Proteomes" id="UP000199128"/>
    </source>
</evidence>
<accession>A0A1H9R9C6</accession>
<dbReference type="InterPro" id="IPR042229">
    <property type="entry name" value="Listeria/Bacterioides_rpt_sf"/>
</dbReference>
<dbReference type="EMBL" id="FOGP01000010">
    <property type="protein sequence ID" value="SER69268.1"/>
    <property type="molecule type" value="Genomic_DNA"/>
</dbReference>
<dbReference type="RefSeq" id="WP_091009917.1">
    <property type="nucleotide sequence ID" value="NZ_FOGP01000010.1"/>
</dbReference>
<name>A0A1H9R9C6_9ACTN</name>
<dbReference type="InterPro" id="IPR044060">
    <property type="entry name" value="Bacterial_rp_domain"/>
</dbReference>
<reference evidence="4" key="1">
    <citation type="submission" date="2016-10" db="EMBL/GenBank/DDBJ databases">
        <authorList>
            <person name="Varghese N."/>
            <person name="Submissions S."/>
        </authorList>
    </citation>
    <scope>NUCLEOTIDE SEQUENCE [LARGE SCALE GENOMIC DNA]</scope>
    <source>
        <strain evidence="4">KHGC19</strain>
    </source>
</reference>
<proteinExistence type="predicted"/>
<feature type="domain" description="Bacterial repeat" evidence="2">
    <location>
        <begin position="1191"/>
        <end position="1268"/>
    </location>
</feature>
<feature type="domain" description="Bacterial repeat" evidence="2">
    <location>
        <begin position="2194"/>
        <end position="2252"/>
    </location>
</feature>
<evidence type="ECO:0000259" key="2">
    <source>
        <dbReference type="Pfam" id="PF18998"/>
    </source>
</evidence>
<sequence>WTSVPVGVYYQSNRSAGFIKTDPGVEPDSTTTAPAIPSGFSGDWRYVLGASQTDTVGVVYDSDTKPLAGTLSLAPGATASIMDLLGTKNSHTHKDWTFIIMNATNSATADLTVTFHANGGSGTMAAQTVPYNTAAALNSNAFTNPGYAFTGWSTTAGGSVAYGNGATVTLTSNLDLYAVWTARNDYKVTYDAGSGGTFGGSNTSDLNGLSFTSVVPATAPAGAPTRSGFNFTGYNTKADGTGLAISGSQTYDQLVAANGAADADSVTVYAQWSAKASYTISYNTSGADSGANPASTTVVDGSNVTLDAGTGFARTGYDFGGWSDGSTTYSGGASFGPVTSNVQFIAVWNGKAATIVFNKVASDATGTMGNLTGYKTGETVPALTANAFSRNGYNFAGWTTASNGTGTVIPDGASFVVPATSDGVVNLYAKWTARNDYMVYFDKNGGSGDSSKSGLSWGSTAFTPGAANNTANSNPTRGNYSFQSWNTSKDGSGMTVNASTVYSAIDSFFNNDSSHTGYVTVYAIWQENMVTINYAAGSAVTGLEVKVNGASGTSKSESVGSVSGKHTDDTSIYGAEVVIPTGYVFDKWTTDGAGMNAVSNSFVNGTSHKITPLPNAGVYDAATYYLWVTPRSDLTYTIEFYLENSGSTDSTIASNYSKDTARTVTVNNATMGDVVTPTNANGNNYTITVIPGYSYVAPSVLGDASITVNATGPNVLKLYFKFNSLNIVYNWTGNVPGTITFPTSPVTAHAGDTVTTPDPGTYYGYKFNGWTATYNDGSVRTLTLTGSDIKNKTFTMPGYDVRLIGDWSYDTFDVTYDTTDAAKGTIKDNGTDTSNATITKTGIAYNSTPTDVVTVAEKDTANWYFIGWTCDMDTDGDGVYDVTGVATANPMSVTILGKTLFTAQWGTTMTIAYDPGVGGDWSLSDASTTGLTLSDPIPAFPTSLLDGGFPKAKPGYEFVGWKWTEGGASYADYAGETGTTQKTRPVSPDPVSALGGSTTFVAQWKLIRFTLTYVHTQEDGTDFSPAATWGAGVPDPNESHAAGESFTLKSSGITRDGYTLRGWKFAGDPTVYNAGSNINMPAAASVLYPVWDEAYVTINYAASPTAGGTVTVSTESVKSASGTHNDGTGISGSQAIPSTGYTLVGWKVGSASGASVPAAWVATDGTLTPQVGSSGIYDAETYYAVFEPIQYTVTYTSDANGSITGITTENVAYGSNPAGTSASGNPGYVLDGWEYNYKDATGNTLTGTSYNVAFPTTITIYDNATFKAIYKAASGYTVLYDELGGSAVSDRTGLTYDAANILPTGVSTKAGYTLAGWYWTSDFTSGTDVTSTMKFNEVYERPNVSTKTANSLTLYAKWVEKTGYTVRYNTEGGVSPTGNANAFDDKNPVTWTQTGLLPSENPVKDGYTFDGWYKSETDFSAPNKVSSGDAYSSLAASDSVMTVTLYAHYIENTYVVKYDTDGGNPIADKTGVKWGDTNLTVTPTKTGYTFVKWVYYGPDHVTLTSNEATSATPFSTIAGNDSSVSYATIKAIWAQDGKYNVQYFIVSADGTVTSMHHQSTPVSAAAGTVVDATNATPNPENIDYRTESIPGYHFDASDTNNVLSVTIVSGSTVPLKLYFRENTFYSVGYDLNGGTAGSGGNYSDKTGVAWTQKGLIPSVDPVRNGYTFGGWEYTPDGGATATAIYGTNDPSYGQIAGDPAASSTAKRILKAIWNVASVTINYIADPFGYGSVYATTETVNALTGLHSDGSTITGSTPTANSGYKFIGWVYNDDSGEHAVNAAWVDASNKLTPQAESGAWVARTYIAKFADLSATTYTVEHYKQALDGSYGTTPDDVDTISATEGTAISSIIPKSYTGFTYNPSVTGTVYTGVVGVDSGGNPTLVLKAFYTRNAHKVTYQYNNSVSGAPALPSPAVINGVLYGDTFTVSDPAPTLSHYTFNGWNVTDASGSTITVAADHTFAMPDSDVTISGNWVKESYVVNFISGDTSKGLVTGTGTTQNVDYNGNPSMANVSATPSTGYYLVGWDYDMDTDGDGVIDANGSTKRPQDIAILGNTTFTAIWAHSFTVSYLPGSVGTFTAHVAGRTEFANLAFNAVWPGYNGEVDSLTSDPAGQTGYVFLGWMWEDGSGNKHYTYNDSANGITQETLPTAVDTNYTLTAMWEGKPYDLTFMHVGTDGNEFSPVAVWGSGVTVTSGNVIENHKAGTTVTLLGTGAITRAGYTLKGWTTDGSDFWPESDTGFVMPAANTKLYPVWDYAGLVINYVANPSSYGGVSRTSDSLSTESAAPAGSTATANTGYKFDHWEDASGNTITDPAWISGANGETLTPQKNGSGFYDAVTYTAVFVADANTNYTVEYWLADDATNSTFSHNTTYKADEILTGTTGTTVNAPSPAPSITGFTFDSPNAGNVLSTTILADGSAVLRLFYTRNIFTLTYAFAADVPSGATSVLPATTTVAYGIVQTVPTGFENSYPGYTFVGWTTSDGTTPTTVAADGTFSMPAMNLTVTGTWAVKDGFEVVYEENNDDDAAGIDVIDLTNVKWHDSGFTNTTRADSTSGNPTRAGYNFGGWFLDNGVWAQPVTPGSTYGALAGSDTVTKVTLYAKWDEAGDYAIEYYDDPATLNKIASDRTGVAWSTTGLGASIFSAPASRTGYKVDGWAYQKADGTMIAITPATVYSTAYTDGQGAAKILKLYANWVGITYTIKFDANDATYPTADPATGSMTDQSVTYGAAGDSLTPNAYSREGYNFIAWNVIPSGLGTAYADMQAINPDFTSTDGDVITLYAIWGAKSQDSSGTPYSVIYDEDGGNAVVDLPESSTVPVVKWDTANLDTVYDAAYKNPTTPRKAGFNFIGWFTDNVAWSHQVTAGETYGQLVKLLGGNDETNTLTLYAKWDEIGGFQVIYEENNDDDPTGVDVDDLPNSVVTDVKWSTSGFDTTYVSGVAGGPTRQGYAFAGWFKDAGLTNPYASAEAYKDLVASTSVTSVTLYAKWDVKHSDAGVDYKVVYEENNNGDPSGVDVDDLPNSVVTV</sequence>
<dbReference type="InterPro" id="IPR013378">
    <property type="entry name" value="InlB-like_B-rpt"/>
</dbReference>
<comment type="subcellular location">
    <subcellularLocation>
        <location evidence="1">Cell envelope</location>
    </subcellularLocation>
</comment>